<sequence length="269" mass="29881">MIKKIALICFTVGLFIACNSDDDAPVIQDDPVNVDFTFTENWDGDDITNADYETTTYTTANGVDLKLFKLNYLISDITFTAQDGTEYGAGDYNLITARTGDNANFTPDIQIPEGTYNVSFTFGFNDEDNDKEGGYADLNSADGTWSVPEMLGGGYHYMRMEGTFENTTGDTETFQYHTIRANKHSSLPPDMTTLELVEDTSFVVDLGDISIGNNTNITVGMNVAEWFKNPNTWDLNEESSVMMPRYDLQIAMNQNGSNGVFSRETSLIE</sequence>
<dbReference type="Pfam" id="PF20243">
    <property type="entry name" value="MbnP"/>
    <property type="match status" value="1"/>
</dbReference>
<keyword evidence="3" id="KW-1185">Reference proteome</keyword>
<evidence type="ECO:0000313" key="2">
    <source>
        <dbReference type="EMBL" id="RDK88223.1"/>
    </source>
</evidence>
<organism evidence="2 3">
    <name type="scientific">Marinirhabdus gelatinilytica</name>
    <dbReference type="NCBI Taxonomy" id="1703343"/>
    <lineage>
        <taxon>Bacteria</taxon>
        <taxon>Pseudomonadati</taxon>
        <taxon>Bacteroidota</taxon>
        <taxon>Flavobacteriia</taxon>
        <taxon>Flavobacteriales</taxon>
        <taxon>Flavobacteriaceae</taxon>
    </lineage>
</organism>
<gene>
    <name evidence="2" type="ORF">C8D94_10192</name>
</gene>
<evidence type="ECO:0000259" key="1">
    <source>
        <dbReference type="Pfam" id="PF20243"/>
    </source>
</evidence>
<protein>
    <recommendedName>
        <fullName evidence="1">Copper-binding protein MbnP-like domain-containing protein</fullName>
    </recommendedName>
</protein>
<dbReference type="OrthoDB" id="1422031at2"/>
<reference evidence="2 3" key="1">
    <citation type="submission" date="2018-07" db="EMBL/GenBank/DDBJ databases">
        <title>Genomic Encyclopedia of Type Strains, Phase IV (KMG-IV): sequencing the most valuable type-strain genomes for metagenomic binning, comparative biology and taxonomic classification.</title>
        <authorList>
            <person name="Goeker M."/>
        </authorList>
    </citation>
    <scope>NUCLEOTIDE SEQUENCE [LARGE SCALE GENOMIC DNA]</scope>
    <source>
        <strain evidence="2 3">DSM 101478</strain>
    </source>
</reference>
<feature type="domain" description="Copper-binding protein MbnP-like" evidence="1">
    <location>
        <begin position="33"/>
        <end position="243"/>
    </location>
</feature>
<comment type="caution">
    <text evidence="2">The sequence shown here is derived from an EMBL/GenBank/DDBJ whole genome shotgun (WGS) entry which is preliminary data.</text>
</comment>
<dbReference type="RefSeq" id="WP_115121949.1">
    <property type="nucleotide sequence ID" value="NZ_QRAO01000001.1"/>
</dbReference>
<dbReference type="InterPro" id="IPR046863">
    <property type="entry name" value="MbnP-like_dom"/>
</dbReference>
<accession>A0A370QIN3</accession>
<proteinExistence type="predicted"/>
<dbReference type="AlphaFoldDB" id="A0A370QIN3"/>
<name>A0A370QIN3_9FLAO</name>
<dbReference type="EMBL" id="QRAO01000001">
    <property type="protein sequence ID" value="RDK88223.1"/>
    <property type="molecule type" value="Genomic_DNA"/>
</dbReference>
<evidence type="ECO:0000313" key="3">
    <source>
        <dbReference type="Proteomes" id="UP000255317"/>
    </source>
</evidence>
<dbReference type="PROSITE" id="PS51257">
    <property type="entry name" value="PROKAR_LIPOPROTEIN"/>
    <property type="match status" value="1"/>
</dbReference>
<dbReference type="Proteomes" id="UP000255317">
    <property type="component" value="Unassembled WGS sequence"/>
</dbReference>